<dbReference type="CDD" id="cd12153">
    <property type="entry name" value="F1-ATPase_epsilon"/>
    <property type="match status" value="1"/>
</dbReference>
<dbReference type="InterPro" id="IPR003038">
    <property type="entry name" value="DAD/Ost2"/>
</dbReference>
<dbReference type="PANTHER" id="PTHR10705:SF0">
    <property type="entry name" value="DOLICHYL-DIPHOSPHOOLIGOSACCHARIDE--PROTEIN GLYCOSYLTRANSFERASE SUBUNIT DAD1"/>
    <property type="match status" value="1"/>
</dbReference>
<feature type="transmembrane region" description="Helical" evidence="9">
    <location>
        <begin position="83"/>
        <end position="101"/>
    </location>
</feature>
<dbReference type="InterPro" id="IPR006721">
    <property type="entry name" value="ATP_synth_F1_esu_mt"/>
</dbReference>
<dbReference type="EMBL" id="JAIFTL010000023">
    <property type="protein sequence ID" value="KAG9326274.1"/>
    <property type="molecule type" value="Genomic_DNA"/>
</dbReference>
<comment type="similarity">
    <text evidence="4">Belongs to the eukaryotic ATPase epsilon family.</text>
</comment>
<evidence type="ECO:0000256" key="1">
    <source>
        <dbReference type="ARBA" id="ARBA00004477"/>
    </source>
</evidence>
<comment type="similarity">
    <text evidence="3 9">Belongs to the DAD/OST2 family.</text>
</comment>
<dbReference type="GO" id="GO:0005743">
    <property type="term" value="C:mitochondrial inner membrane"/>
    <property type="evidence" value="ECO:0007669"/>
    <property type="project" value="InterPro"/>
</dbReference>
<dbReference type="Pfam" id="PF02109">
    <property type="entry name" value="DAD"/>
    <property type="match status" value="1"/>
</dbReference>
<proteinExistence type="inferred from homology"/>
<name>A0A9P8D0T7_MORAP</name>
<keyword evidence="7 9" id="KW-1133">Transmembrane helix</keyword>
<evidence type="ECO:0000256" key="8">
    <source>
        <dbReference type="ARBA" id="ARBA00023136"/>
    </source>
</evidence>
<gene>
    <name evidence="10" type="ORF">KVV02_000989</name>
</gene>
<dbReference type="PANTHER" id="PTHR10705">
    <property type="entry name" value="DOLICHYL-DIPHOSPHOOLIGOSACCHARIDE--PROTEIN GLYCOSYLTRANSFERASE SUBUNIT DAD1"/>
    <property type="match status" value="1"/>
</dbReference>
<evidence type="ECO:0000256" key="3">
    <source>
        <dbReference type="ARBA" id="ARBA00009386"/>
    </source>
</evidence>
<reference evidence="10" key="1">
    <citation type="submission" date="2021-07" db="EMBL/GenBank/DDBJ databases">
        <title>Draft genome of Mortierella alpina, strain LL118, isolated from an aspen leaf litter sample.</title>
        <authorList>
            <person name="Yang S."/>
            <person name="Vinatzer B.A."/>
        </authorList>
    </citation>
    <scope>NUCLEOTIDE SEQUENCE</scope>
    <source>
        <strain evidence="10">LL118</strain>
    </source>
</reference>
<protein>
    <recommendedName>
        <fullName evidence="9">Dolichyl-diphosphooligosaccharide--protein glycosyltransferase subunit OST2</fullName>
        <shortName evidence="9">Oligosaccharyl transferase subunit OST2</shortName>
    </recommendedName>
</protein>
<keyword evidence="8 9" id="KW-0472">Membrane</keyword>
<organism evidence="10 11">
    <name type="scientific">Mortierella alpina</name>
    <name type="common">Oleaginous fungus</name>
    <name type="synonym">Mortierella renispora</name>
    <dbReference type="NCBI Taxonomy" id="64518"/>
    <lineage>
        <taxon>Eukaryota</taxon>
        <taxon>Fungi</taxon>
        <taxon>Fungi incertae sedis</taxon>
        <taxon>Mucoromycota</taxon>
        <taxon>Mortierellomycotina</taxon>
        <taxon>Mortierellomycetes</taxon>
        <taxon>Mortierellales</taxon>
        <taxon>Mortierellaceae</taxon>
        <taxon>Mortierella</taxon>
    </lineage>
</organism>
<dbReference type="AlphaFoldDB" id="A0A9P8D0T7"/>
<comment type="subcellular location">
    <subcellularLocation>
        <location evidence="1 9">Endoplasmic reticulum membrane</location>
        <topology evidence="1 9">Multi-pass membrane protein</topology>
    </subcellularLocation>
</comment>
<comment type="caution">
    <text evidence="10">The sequence shown here is derived from an EMBL/GenBank/DDBJ whole genome shotgun (WGS) entry which is preliminary data.</text>
</comment>
<dbReference type="GO" id="GO:0008250">
    <property type="term" value="C:oligosaccharyltransferase complex"/>
    <property type="evidence" value="ECO:0007669"/>
    <property type="project" value="InterPro"/>
</dbReference>
<comment type="pathway">
    <text evidence="2 9">Protein modification; protein glycosylation.</text>
</comment>
<evidence type="ECO:0000256" key="5">
    <source>
        <dbReference type="ARBA" id="ARBA00022692"/>
    </source>
</evidence>
<dbReference type="GO" id="GO:0006487">
    <property type="term" value="P:protein N-linked glycosylation"/>
    <property type="evidence" value="ECO:0007669"/>
    <property type="project" value="TreeGrafter"/>
</dbReference>
<feature type="transmembrane region" description="Helical" evidence="9">
    <location>
        <begin position="58"/>
        <end position="77"/>
    </location>
</feature>
<evidence type="ECO:0000313" key="10">
    <source>
        <dbReference type="EMBL" id="KAG9326274.1"/>
    </source>
</evidence>
<sequence>MGDAHRGAIIISPNAINDDDDDARPSDFTMEEIKSASSSLLASYFKDTPKSLKLIDSYMVYVLLTGIIQFVYVVIAGTFPNNAFLAGFISTVASFVLAANLRMQTNPKNASQFPTTSPESYLQYAQVCARAVRNSLKEEVRVVAVRRDEQGLKYAKWEAGKQGELKNTLNTRTAAV</sequence>
<keyword evidence="5 9" id="KW-0812">Transmembrane</keyword>
<comment type="function">
    <text evidence="9">Subunit of the oligosaccharyl transferase (OST) complex that catalyzes the initial transfer of a defined glycan (Glc(3)Man(9)GlcNAc(2) in eukaryotes) from the lipid carrier dolichol-pyrophosphate to an asparagine residue within an Asn-X-Ser/Thr consensus motif in nascent polypeptide chains, the first step in protein N-glycosylation. N-glycosylation occurs cotranslationally and the complex associates with the Sec61 complex at the channel-forming translocon complex that mediates protein translocation across the endoplasmic reticulum (ER). All subunits are required for a maximal enzyme activity.</text>
</comment>
<dbReference type="Proteomes" id="UP000717515">
    <property type="component" value="Unassembled WGS sequence"/>
</dbReference>
<comment type="subunit">
    <text evidence="9">Component of the oligosaccharyltransferase (OST) complex.</text>
</comment>
<evidence type="ECO:0000256" key="7">
    <source>
        <dbReference type="ARBA" id="ARBA00022989"/>
    </source>
</evidence>
<dbReference type="GO" id="GO:0046933">
    <property type="term" value="F:proton-transporting ATP synthase activity, rotational mechanism"/>
    <property type="evidence" value="ECO:0007669"/>
    <property type="project" value="InterPro"/>
</dbReference>
<evidence type="ECO:0000313" key="11">
    <source>
        <dbReference type="Proteomes" id="UP000717515"/>
    </source>
</evidence>
<comment type="caution">
    <text evidence="9">Lacks conserved residue(s) required for the propagation of feature annotation.</text>
</comment>
<dbReference type="SUPFAM" id="SSF48690">
    <property type="entry name" value="Epsilon subunit of mitochondrial F1F0-ATP synthase"/>
    <property type="match status" value="1"/>
</dbReference>
<evidence type="ECO:0000256" key="9">
    <source>
        <dbReference type="RuleBase" id="RU361136"/>
    </source>
</evidence>
<keyword evidence="6 9" id="KW-0256">Endoplasmic reticulum</keyword>
<evidence type="ECO:0000256" key="4">
    <source>
        <dbReference type="ARBA" id="ARBA00009502"/>
    </source>
</evidence>
<evidence type="ECO:0000256" key="2">
    <source>
        <dbReference type="ARBA" id="ARBA00004922"/>
    </source>
</evidence>
<evidence type="ECO:0000256" key="6">
    <source>
        <dbReference type="ARBA" id="ARBA00022824"/>
    </source>
</evidence>
<dbReference type="InterPro" id="IPR036742">
    <property type="entry name" value="ATP_synth_F1_esu_sf_mt"/>
</dbReference>
<dbReference type="Gene3D" id="1.10.1620.20">
    <property type="entry name" value="ATP synthase, F1 complex, epsilon subunit superfamily, mitochondrial"/>
    <property type="match status" value="1"/>
</dbReference>
<accession>A0A9P8D0T7</accession>
<dbReference type="GO" id="GO:0045259">
    <property type="term" value="C:proton-transporting ATP synthase complex"/>
    <property type="evidence" value="ECO:0007669"/>
    <property type="project" value="InterPro"/>
</dbReference>